<dbReference type="EC" id="4.2.1.1" evidence="3 9"/>
<dbReference type="PROSITE" id="PS51144">
    <property type="entry name" value="ALPHA_CA_2"/>
    <property type="match status" value="1"/>
</dbReference>
<reference evidence="11 12" key="1">
    <citation type="submission" date="2024-05" db="EMBL/GenBank/DDBJ databases">
        <authorList>
            <person name="Wallberg A."/>
        </authorList>
    </citation>
    <scope>NUCLEOTIDE SEQUENCE [LARGE SCALE GENOMIC DNA]</scope>
</reference>
<dbReference type="GO" id="GO:0008270">
    <property type="term" value="F:zinc ion binding"/>
    <property type="evidence" value="ECO:0007669"/>
    <property type="project" value="UniProtKB-UniRule"/>
</dbReference>
<evidence type="ECO:0000256" key="6">
    <source>
        <dbReference type="ARBA" id="ARBA00023180"/>
    </source>
</evidence>
<evidence type="ECO:0000259" key="10">
    <source>
        <dbReference type="PROSITE" id="PS51144"/>
    </source>
</evidence>
<dbReference type="SUPFAM" id="SSF51069">
    <property type="entry name" value="Carbonic anhydrase"/>
    <property type="match status" value="1"/>
</dbReference>
<dbReference type="InterPro" id="IPR001148">
    <property type="entry name" value="CA_dom"/>
</dbReference>
<dbReference type="PANTHER" id="PTHR18952">
    <property type="entry name" value="CARBONIC ANHYDRASE"/>
    <property type="match status" value="1"/>
</dbReference>
<dbReference type="GO" id="GO:0004089">
    <property type="term" value="F:carbonate dehydratase activity"/>
    <property type="evidence" value="ECO:0007669"/>
    <property type="project" value="UniProtKB-UniRule"/>
</dbReference>
<keyword evidence="12" id="KW-1185">Reference proteome</keyword>
<comment type="function">
    <text evidence="1 9">Reversible hydration of carbon dioxide.</text>
</comment>
<comment type="similarity">
    <text evidence="2 9">Belongs to the alpha-carbonic anhydrase family.</text>
</comment>
<feature type="domain" description="Alpha-carbonic anhydrase" evidence="10">
    <location>
        <begin position="32"/>
        <end position="288"/>
    </location>
</feature>
<dbReference type="SMART" id="SM01057">
    <property type="entry name" value="Carb_anhydrase"/>
    <property type="match status" value="1"/>
</dbReference>
<name>A0AAV2RCQ7_MEGNR</name>
<dbReference type="Pfam" id="PF00194">
    <property type="entry name" value="Carb_anhydrase"/>
    <property type="match status" value="1"/>
</dbReference>
<keyword evidence="4 9" id="KW-0479">Metal-binding</keyword>
<dbReference type="PANTHER" id="PTHR18952:SF265">
    <property type="entry name" value="CARBONIC ANHYDRASE"/>
    <property type="match status" value="1"/>
</dbReference>
<feature type="chain" id="PRO_5043089953" description="Carbonic anhydrase" evidence="9">
    <location>
        <begin position="22"/>
        <end position="310"/>
    </location>
</feature>
<dbReference type="EMBL" id="CAXKWB010018907">
    <property type="protein sequence ID" value="CAL4121440.1"/>
    <property type="molecule type" value="Genomic_DNA"/>
</dbReference>
<dbReference type="InterPro" id="IPR023561">
    <property type="entry name" value="Carbonic_anhydrase_a-class"/>
</dbReference>
<evidence type="ECO:0000313" key="11">
    <source>
        <dbReference type="EMBL" id="CAL4121440.1"/>
    </source>
</evidence>
<dbReference type="Proteomes" id="UP001497623">
    <property type="component" value="Unassembled WGS sequence"/>
</dbReference>
<evidence type="ECO:0000256" key="7">
    <source>
        <dbReference type="ARBA" id="ARBA00023239"/>
    </source>
</evidence>
<sequence>MNPCILNILCLMVCIFSQVRGRVHYGYGRGKEHWGYHGEGNYDPEDWSEEYKSCGGKMQSPINIDTCDTIWDHFDHFSFHHYKQTPVHIENNGHTLKLEVDYRNHPRIKGGGLEGIYDFANLHFHWGSNSSLGSEHSIDGKFYPMEAHLVHYKSEYKDVDTAVLHPDGLAVLSVLFEVTPKDNKFLAPILKSLNKVEKAQTDEDITSSVPLRALLPRNHNKYFRYSGSLTTPTCNEAVIWTVFTTPVHISEEQLEMFRRLRTLNDSIPLTDNFRPLQEVNSRRIYRVERELELKNAIGAKIGYGGQGVDH</sequence>
<dbReference type="InterPro" id="IPR036398">
    <property type="entry name" value="CA_dom_sf"/>
</dbReference>
<evidence type="ECO:0000313" key="12">
    <source>
        <dbReference type="Proteomes" id="UP001497623"/>
    </source>
</evidence>
<comment type="catalytic activity">
    <reaction evidence="8 9">
        <text>hydrogencarbonate + H(+) = CO2 + H2O</text>
        <dbReference type="Rhea" id="RHEA:10748"/>
        <dbReference type="ChEBI" id="CHEBI:15377"/>
        <dbReference type="ChEBI" id="CHEBI:15378"/>
        <dbReference type="ChEBI" id="CHEBI:16526"/>
        <dbReference type="ChEBI" id="CHEBI:17544"/>
        <dbReference type="EC" id="4.2.1.1"/>
    </reaction>
</comment>
<comment type="caution">
    <text evidence="11">The sequence shown here is derived from an EMBL/GenBank/DDBJ whole genome shotgun (WGS) entry which is preliminary data.</text>
</comment>
<dbReference type="GO" id="GO:0005886">
    <property type="term" value="C:plasma membrane"/>
    <property type="evidence" value="ECO:0007669"/>
    <property type="project" value="TreeGrafter"/>
</dbReference>
<evidence type="ECO:0000256" key="3">
    <source>
        <dbReference type="ARBA" id="ARBA00012925"/>
    </source>
</evidence>
<evidence type="ECO:0000256" key="4">
    <source>
        <dbReference type="ARBA" id="ARBA00022723"/>
    </source>
</evidence>
<comment type="cofactor">
    <cofactor evidence="9">
        <name>Zn(2+)</name>
        <dbReference type="ChEBI" id="CHEBI:29105"/>
    </cofactor>
</comment>
<accession>A0AAV2RCQ7</accession>
<proteinExistence type="inferred from homology"/>
<organism evidence="11 12">
    <name type="scientific">Meganyctiphanes norvegica</name>
    <name type="common">Northern krill</name>
    <name type="synonym">Thysanopoda norvegica</name>
    <dbReference type="NCBI Taxonomy" id="48144"/>
    <lineage>
        <taxon>Eukaryota</taxon>
        <taxon>Metazoa</taxon>
        <taxon>Ecdysozoa</taxon>
        <taxon>Arthropoda</taxon>
        <taxon>Crustacea</taxon>
        <taxon>Multicrustacea</taxon>
        <taxon>Malacostraca</taxon>
        <taxon>Eumalacostraca</taxon>
        <taxon>Eucarida</taxon>
        <taxon>Euphausiacea</taxon>
        <taxon>Euphausiidae</taxon>
        <taxon>Meganyctiphanes</taxon>
    </lineage>
</organism>
<dbReference type="AlphaFoldDB" id="A0AAV2RCQ7"/>
<protein>
    <recommendedName>
        <fullName evidence="3 9">Carbonic anhydrase</fullName>
        <ecNumber evidence="3 9">4.2.1.1</ecNumber>
    </recommendedName>
</protein>
<evidence type="ECO:0000256" key="8">
    <source>
        <dbReference type="ARBA" id="ARBA00048348"/>
    </source>
</evidence>
<evidence type="ECO:0000256" key="9">
    <source>
        <dbReference type="RuleBase" id="RU367011"/>
    </source>
</evidence>
<keyword evidence="5 9" id="KW-0862">Zinc</keyword>
<keyword evidence="9" id="KW-0732">Signal</keyword>
<evidence type="ECO:0000256" key="1">
    <source>
        <dbReference type="ARBA" id="ARBA00002904"/>
    </source>
</evidence>
<dbReference type="InterPro" id="IPR018338">
    <property type="entry name" value="Carbonic_anhydrase_a-class_CS"/>
</dbReference>
<feature type="signal peptide" evidence="9">
    <location>
        <begin position="1"/>
        <end position="21"/>
    </location>
</feature>
<evidence type="ECO:0000256" key="5">
    <source>
        <dbReference type="ARBA" id="ARBA00022833"/>
    </source>
</evidence>
<keyword evidence="6" id="KW-0325">Glycoprotein</keyword>
<dbReference type="Gene3D" id="3.10.200.10">
    <property type="entry name" value="Alpha carbonic anhydrase"/>
    <property type="match status" value="1"/>
</dbReference>
<dbReference type="FunFam" id="3.10.200.10:FF:000003">
    <property type="entry name" value="Carbonic anhydrase 12"/>
    <property type="match status" value="1"/>
</dbReference>
<dbReference type="CDD" id="cd00326">
    <property type="entry name" value="alpha_CA"/>
    <property type="match status" value="1"/>
</dbReference>
<dbReference type="PROSITE" id="PS00162">
    <property type="entry name" value="ALPHA_CA_1"/>
    <property type="match status" value="1"/>
</dbReference>
<keyword evidence="7 9" id="KW-0456">Lyase</keyword>
<evidence type="ECO:0000256" key="2">
    <source>
        <dbReference type="ARBA" id="ARBA00010718"/>
    </source>
</evidence>
<gene>
    <name evidence="11" type="ORF">MNOR_LOCUS22458</name>
</gene>